<keyword evidence="4" id="KW-1185">Reference proteome</keyword>
<dbReference type="OrthoDB" id="419711at2759"/>
<feature type="region of interest" description="Disordered" evidence="1">
    <location>
        <begin position="298"/>
        <end position="318"/>
    </location>
</feature>
<proteinExistence type="predicted"/>
<evidence type="ECO:0000313" key="4">
    <source>
        <dbReference type="Proteomes" id="UP000268093"/>
    </source>
</evidence>
<comment type="caution">
    <text evidence="3">The sequence shown here is derived from an EMBL/GenBank/DDBJ whole genome shotgun (WGS) entry which is preliminary data.</text>
</comment>
<protein>
    <submittedName>
        <fullName evidence="3">Uncharacterized protein</fullName>
    </submittedName>
</protein>
<dbReference type="Proteomes" id="UP000268093">
    <property type="component" value="Unassembled WGS sequence"/>
</dbReference>
<feature type="transmembrane region" description="Helical" evidence="2">
    <location>
        <begin position="70"/>
        <end position="90"/>
    </location>
</feature>
<reference evidence="3 4" key="1">
    <citation type="journal article" date="2018" name="New Phytol.">
        <title>Phylogenomics of Endogonaceae and evolution of mycorrhizas within Mucoromycota.</title>
        <authorList>
            <person name="Chang Y."/>
            <person name="Desiro A."/>
            <person name="Na H."/>
            <person name="Sandor L."/>
            <person name="Lipzen A."/>
            <person name="Clum A."/>
            <person name="Barry K."/>
            <person name="Grigoriev I.V."/>
            <person name="Martin F.M."/>
            <person name="Stajich J.E."/>
            <person name="Smith M.E."/>
            <person name="Bonito G."/>
            <person name="Spatafora J.W."/>
        </authorList>
    </citation>
    <scope>NUCLEOTIDE SEQUENCE [LARGE SCALE GENOMIC DNA]</scope>
    <source>
        <strain evidence="3 4">GMNB39</strain>
    </source>
</reference>
<evidence type="ECO:0000256" key="2">
    <source>
        <dbReference type="SAM" id="Phobius"/>
    </source>
</evidence>
<accession>A0A433B9Y7</accession>
<evidence type="ECO:0000256" key="1">
    <source>
        <dbReference type="SAM" id="MobiDB-lite"/>
    </source>
</evidence>
<dbReference type="AlphaFoldDB" id="A0A433B9Y7"/>
<feature type="compositionally biased region" description="Basic and acidic residues" evidence="1">
    <location>
        <begin position="298"/>
        <end position="309"/>
    </location>
</feature>
<dbReference type="EMBL" id="RBNI01014961">
    <property type="protein sequence ID" value="RUP17848.1"/>
    <property type="molecule type" value="Genomic_DNA"/>
</dbReference>
<organism evidence="3 4">
    <name type="scientific">Jimgerdemannia flammicorona</name>
    <dbReference type="NCBI Taxonomy" id="994334"/>
    <lineage>
        <taxon>Eukaryota</taxon>
        <taxon>Fungi</taxon>
        <taxon>Fungi incertae sedis</taxon>
        <taxon>Mucoromycota</taxon>
        <taxon>Mucoromycotina</taxon>
        <taxon>Endogonomycetes</taxon>
        <taxon>Endogonales</taxon>
        <taxon>Endogonaceae</taxon>
        <taxon>Jimgerdemannia</taxon>
    </lineage>
</organism>
<evidence type="ECO:0000313" key="3">
    <source>
        <dbReference type="EMBL" id="RUP17848.1"/>
    </source>
</evidence>
<keyword evidence="2" id="KW-1133">Transmembrane helix</keyword>
<name>A0A433B9Y7_9FUNG</name>
<gene>
    <name evidence="3" type="ORF">BC936DRAFT_139409</name>
</gene>
<sequence>MSEKGLNVETSSSGSLARWFKFDQFEPESAVTSNFVSPLVLAVIRGIIFIYSFVALWIDVANAIINNQMSTYFCFFTHLTFIGLISYQAVGYSPKRLGVFFFFSLSRLHFGHMDMSSQQPNPHIFPQTALYHSIYYLCTPFPHKPASFTNQHWLFTYLYWVLYDTVVTFKYHLGPRRFLGTALRPADPQRRQLVAVVRQRIRPRPDLRDDADRRSPEPHASHYEALSFRFRHHPILHVRNLDYSRDSWLLGLPLPFLEPRPYRGGVVPRRGGISDTLLPWPSVHPPAAGLHWVEGKRDVRGEAHRHDPADDPGGAGVS</sequence>
<keyword evidence="2" id="KW-0472">Membrane</keyword>
<keyword evidence="2" id="KW-0812">Transmembrane</keyword>
<feature type="transmembrane region" description="Helical" evidence="2">
    <location>
        <begin position="35"/>
        <end position="58"/>
    </location>
</feature>